<reference evidence="4" key="1">
    <citation type="submission" date="2020-10" db="EMBL/GenBank/DDBJ databases">
        <authorList>
            <person name="Kadnikov V."/>
            <person name="Beletsky A.V."/>
            <person name="Mardanov A.V."/>
            <person name="Karnachuk O.V."/>
            <person name="Ravin N.V."/>
        </authorList>
    </citation>
    <scope>NUCLEOTIDE SEQUENCE</scope>
    <source>
        <strain evidence="4">Bu02</strain>
    </source>
</reference>
<evidence type="ECO:0000256" key="2">
    <source>
        <dbReference type="RuleBase" id="RU003616"/>
    </source>
</evidence>
<dbReference type="InterPro" id="IPR008978">
    <property type="entry name" value="HSP20-like_chaperone"/>
</dbReference>
<dbReference type="SUPFAM" id="SSF49764">
    <property type="entry name" value="HSP20-like chaperones"/>
    <property type="match status" value="1"/>
</dbReference>
<evidence type="ECO:0000256" key="1">
    <source>
        <dbReference type="PROSITE-ProRule" id="PRU00285"/>
    </source>
</evidence>
<organism evidence="4">
    <name type="scientific">Candidatus Fermentithermobacillus carboniphilus</name>
    <dbReference type="NCBI Taxonomy" id="3085328"/>
    <lineage>
        <taxon>Bacteria</taxon>
        <taxon>Bacillati</taxon>
        <taxon>Bacillota</taxon>
        <taxon>Candidatus Fermentithermobacillia</taxon>
        <taxon>Candidatus Fermentithermobacillales</taxon>
        <taxon>Candidatus Fermentithermobacillaceae</taxon>
        <taxon>Candidatus Fermentithermobacillus</taxon>
    </lineage>
</organism>
<name>A0AAT9LC20_9FIRM</name>
<dbReference type="PROSITE" id="PS01031">
    <property type="entry name" value="SHSP"/>
    <property type="match status" value="1"/>
</dbReference>
<accession>A0AAT9LC20</accession>
<dbReference type="EMBL" id="CP062796">
    <property type="protein sequence ID" value="QUL98626.1"/>
    <property type="molecule type" value="Genomic_DNA"/>
</dbReference>
<dbReference type="Gene3D" id="2.60.40.790">
    <property type="match status" value="1"/>
</dbReference>
<evidence type="ECO:0000259" key="3">
    <source>
        <dbReference type="PROSITE" id="PS01031"/>
    </source>
</evidence>
<gene>
    <name evidence="4" type="ORF">IMF26_00580</name>
</gene>
<proteinExistence type="inferred from homology"/>
<sequence length="151" mass="17759">MGREERGIVPGWRPWGDWRRPESDFLDWNLWSNWPRLFRRAGVPTIDMYETQKEVVVEADVPGYKPENISIQVTPHTMTMRGKLEASRNEEREDYVLREREFGEFSRTVRFPVEVRAEEARARYKDGVLRVTAPKVNQGGIGARDLPIERE</sequence>
<comment type="similarity">
    <text evidence="1 2">Belongs to the small heat shock protein (HSP20) family.</text>
</comment>
<dbReference type="InterPro" id="IPR031107">
    <property type="entry name" value="Small_HSP"/>
</dbReference>
<dbReference type="InterPro" id="IPR002068">
    <property type="entry name" value="A-crystallin/Hsp20_dom"/>
</dbReference>
<reference evidence="4" key="2">
    <citation type="journal article" date="2023" name="Biology">
        <title>Prokaryotic Life Associated with Coal-Fire Gas Vents Revealed by Metagenomics.</title>
        <authorList>
            <person name="Kadnikov V.V."/>
            <person name="Mardanov A.V."/>
            <person name="Beletsky A.V."/>
            <person name="Karnachuk O.V."/>
            <person name="Ravin N.V."/>
        </authorList>
    </citation>
    <scope>NUCLEOTIDE SEQUENCE</scope>
    <source>
        <strain evidence="4">Bu02</strain>
    </source>
</reference>
<dbReference type="CDD" id="cd06464">
    <property type="entry name" value="ACD_sHsps-like"/>
    <property type="match status" value="1"/>
</dbReference>
<evidence type="ECO:0000313" key="4">
    <source>
        <dbReference type="EMBL" id="QUL98626.1"/>
    </source>
</evidence>
<dbReference type="PANTHER" id="PTHR11527">
    <property type="entry name" value="HEAT-SHOCK PROTEIN 20 FAMILY MEMBER"/>
    <property type="match status" value="1"/>
</dbReference>
<dbReference type="Pfam" id="PF00011">
    <property type="entry name" value="HSP20"/>
    <property type="match status" value="1"/>
</dbReference>
<protein>
    <submittedName>
        <fullName evidence="4">Hsp20/alpha crystallin family protein</fullName>
    </submittedName>
</protein>
<feature type="domain" description="SHSP" evidence="3">
    <location>
        <begin position="37"/>
        <end position="151"/>
    </location>
</feature>
<dbReference type="KEGG" id="fcz:IMF26_00580"/>
<dbReference type="AlphaFoldDB" id="A0AAT9LC20"/>